<dbReference type="GO" id="GO:0051536">
    <property type="term" value="F:iron-sulfur cluster binding"/>
    <property type="evidence" value="ECO:0007669"/>
    <property type="project" value="UniProtKB-KW"/>
</dbReference>
<dbReference type="CDD" id="cd01335">
    <property type="entry name" value="Radical_SAM"/>
    <property type="match status" value="1"/>
</dbReference>
<dbReference type="InterPro" id="IPR058240">
    <property type="entry name" value="rSAM_sf"/>
</dbReference>
<dbReference type="Proteomes" id="UP000229307">
    <property type="component" value="Unassembled WGS sequence"/>
</dbReference>
<protein>
    <submittedName>
        <fullName evidence="7">Radical SAM protein</fullName>
    </submittedName>
</protein>
<dbReference type="InterPro" id="IPR016431">
    <property type="entry name" value="Pyrv-formate_lyase-activ_prd"/>
</dbReference>
<accession>A0A2M7SFN6</accession>
<dbReference type="PIRSF" id="PIRSF004869">
    <property type="entry name" value="PflX_prd"/>
    <property type="match status" value="1"/>
</dbReference>
<feature type="binding site" evidence="5">
    <location>
        <position position="88"/>
    </location>
    <ligand>
        <name>[4Fe-4S] cluster</name>
        <dbReference type="ChEBI" id="CHEBI:49883"/>
        <note>4Fe-4S-S-AdoMet</note>
    </ligand>
</feature>
<sequence>MIKSNKYKMTKLQGIGKKELEEKIRQAYGLLSPCRLCPRACGTDRLKNKKGYCKAGLLPEIASYHAHHGEEPPISGFKGSGTIFFSHCSLRCVFCQNYSLSQLGEGAEVTIQELAEIMLKLQGMGCHNINFVTPTHYTAQILAALAAAKDKGLGIPLVYNCGGYESVETLKILDGVIDIYMPDFKYGDNAPAKKYSGAEDYAERAKEAHREMYKQVGGLKAEGGIAVSGLLIRHLVLPNRLASSEKVFEFIAKELSPDMAVNIMAQYYPAHLANKYDEINRLPAVNEYTEALRAAKSAGLNQGWRQTTGTLAREKIPEWKDSLKDS</sequence>
<gene>
    <name evidence="7" type="ORF">COY52_00270</name>
</gene>
<dbReference type="GO" id="GO:0046872">
    <property type="term" value="F:metal ion binding"/>
    <property type="evidence" value="ECO:0007669"/>
    <property type="project" value="UniProtKB-KW"/>
</dbReference>
<name>A0A2M7SFN6_9BACT</name>
<keyword evidence="2 5" id="KW-0479">Metal-binding</keyword>
<keyword evidence="4 5" id="KW-0411">Iron-sulfur</keyword>
<dbReference type="GO" id="GO:0003824">
    <property type="term" value="F:catalytic activity"/>
    <property type="evidence" value="ECO:0007669"/>
    <property type="project" value="InterPro"/>
</dbReference>
<dbReference type="InterPro" id="IPR007197">
    <property type="entry name" value="rSAM"/>
</dbReference>
<reference evidence="8" key="1">
    <citation type="submission" date="2017-09" db="EMBL/GenBank/DDBJ databases">
        <title>Depth-based differentiation of microbial function through sediment-hosted aquifers and enrichment of novel symbionts in the deep terrestrial subsurface.</title>
        <authorList>
            <person name="Probst A.J."/>
            <person name="Ladd B."/>
            <person name="Jarett J.K."/>
            <person name="Geller-Mcgrath D.E."/>
            <person name="Sieber C.M.K."/>
            <person name="Emerson J.B."/>
            <person name="Anantharaman K."/>
            <person name="Thomas B.C."/>
            <person name="Malmstrom R."/>
            <person name="Stieglmeier M."/>
            <person name="Klingl A."/>
            <person name="Woyke T."/>
            <person name="Ryan C.M."/>
            <person name="Banfield J.F."/>
        </authorList>
    </citation>
    <scope>NUCLEOTIDE SEQUENCE [LARGE SCALE GENOMIC DNA]</scope>
</reference>
<dbReference type="Pfam" id="PF04055">
    <property type="entry name" value="Radical_SAM"/>
    <property type="match status" value="1"/>
</dbReference>
<comment type="cofactor">
    <cofactor evidence="5">
        <name>[4Fe-4S] cluster</name>
        <dbReference type="ChEBI" id="CHEBI:49883"/>
    </cofactor>
    <text evidence="5">Binds 1 [4Fe-4S] cluster. The cluster is coordinated with 3 cysteines and an exchangeable S-adenosyl-L-methionine.</text>
</comment>
<dbReference type="InterPro" id="IPR013785">
    <property type="entry name" value="Aldolase_TIM"/>
</dbReference>
<dbReference type="EMBL" id="PFMR01000008">
    <property type="protein sequence ID" value="PIZ18289.1"/>
    <property type="molecule type" value="Genomic_DNA"/>
</dbReference>
<dbReference type="SFLD" id="SFLDS00029">
    <property type="entry name" value="Radical_SAM"/>
    <property type="match status" value="1"/>
</dbReference>
<dbReference type="AlphaFoldDB" id="A0A2M7SFN6"/>
<dbReference type="Gene3D" id="3.20.20.70">
    <property type="entry name" value="Aldolase class I"/>
    <property type="match status" value="1"/>
</dbReference>
<feature type="binding site" evidence="5">
    <location>
        <position position="95"/>
    </location>
    <ligand>
        <name>[4Fe-4S] cluster</name>
        <dbReference type="ChEBI" id="CHEBI:49883"/>
        <note>4Fe-4S-S-AdoMet</note>
    </ligand>
</feature>
<evidence type="ECO:0000313" key="8">
    <source>
        <dbReference type="Proteomes" id="UP000229307"/>
    </source>
</evidence>
<evidence type="ECO:0000256" key="4">
    <source>
        <dbReference type="ARBA" id="ARBA00023014"/>
    </source>
</evidence>
<evidence type="ECO:0000313" key="7">
    <source>
        <dbReference type="EMBL" id="PIZ18289.1"/>
    </source>
</evidence>
<proteinExistence type="predicted"/>
<dbReference type="PANTHER" id="PTHR43075">
    <property type="entry name" value="FORMATE LYASE ACTIVATING ENZYME, PUTATIVE (AFU_ORTHOLOGUE AFUA_2G15630)-RELATED"/>
    <property type="match status" value="1"/>
</dbReference>
<evidence type="ECO:0000256" key="1">
    <source>
        <dbReference type="ARBA" id="ARBA00022691"/>
    </source>
</evidence>
<feature type="binding site" evidence="5">
    <location>
        <position position="92"/>
    </location>
    <ligand>
        <name>[4Fe-4S] cluster</name>
        <dbReference type="ChEBI" id="CHEBI:49883"/>
        <note>4Fe-4S-S-AdoMet</note>
    </ligand>
</feature>
<keyword evidence="3 5" id="KW-0408">Iron</keyword>
<evidence type="ECO:0000256" key="3">
    <source>
        <dbReference type="ARBA" id="ARBA00023004"/>
    </source>
</evidence>
<organism evidence="7 8">
    <name type="scientific">Candidatus Desantisbacteria bacterium CG_4_10_14_0_8_um_filter_48_22</name>
    <dbReference type="NCBI Taxonomy" id="1974543"/>
    <lineage>
        <taxon>Bacteria</taxon>
        <taxon>Candidatus Desantisiibacteriota</taxon>
    </lineage>
</organism>
<dbReference type="SFLD" id="SFLDG01099">
    <property type="entry name" value="Uncharacterised_Radical_SAM_Su"/>
    <property type="match status" value="1"/>
</dbReference>
<evidence type="ECO:0000256" key="5">
    <source>
        <dbReference type="PIRSR" id="PIRSR004869-50"/>
    </source>
</evidence>
<comment type="caution">
    <text evidence="7">The sequence shown here is derived from an EMBL/GenBank/DDBJ whole genome shotgun (WGS) entry which is preliminary data.</text>
</comment>
<dbReference type="InterPro" id="IPR040085">
    <property type="entry name" value="MJ0674-like"/>
</dbReference>
<dbReference type="PANTHER" id="PTHR43075:SF1">
    <property type="entry name" value="FORMATE LYASE ACTIVATING ENZYME, PUTATIVE (AFU_ORTHOLOGUE AFUA_2G15630)-RELATED"/>
    <property type="match status" value="1"/>
</dbReference>
<dbReference type="SUPFAM" id="SSF102114">
    <property type="entry name" value="Radical SAM enzymes"/>
    <property type="match status" value="1"/>
</dbReference>
<evidence type="ECO:0000259" key="6">
    <source>
        <dbReference type="Pfam" id="PF04055"/>
    </source>
</evidence>
<keyword evidence="1 5" id="KW-0949">S-adenosyl-L-methionine</keyword>
<evidence type="ECO:0000256" key="2">
    <source>
        <dbReference type="ARBA" id="ARBA00022723"/>
    </source>
</evidence>
<feature type="domain" description="Radical SAM core" evidence="6">
    <location>
        <begin position="83"/>
        <end position="213"/>
    </location>
</feature>